<dbReference type="InParanoid" id="A0A165BHA3"/>
<protein>
    <submittedName>
        <fullName evidence="2">Uncharacterized protein</fullName>
    </submittedName>
</protein>
<dbReference type="OrthoDB" id="3188148at2759"/>
<evidence type="ECO:0000256" key="1">
    <source>
        <dbReference type="SAM" id="Phobius"/>
    </source>
</evidence>
<accession>A0A165BHA3</accession>
<reference evidence="2 3" key="1">
    <citation type="journal article" date="2016" name="Mol. Biol. Evol.">
        <title>Comparative Genomics of Early-Diverging Mushroom-Forming Fungi Provides Insights into the Origins of Lignocellulose Decay Capabilities.</title>
        <authorList>
            <person name="Nagy L.G."/>
            <person name="Riley R."/>
            <person name="Tritt A."/>
            <person name="Adam C."/>
            <person name="Daum C."/>
            <person name="Floudas D."/>
            <person name="Sun H."/>
            <person name="Yadav J.S."/>
            <person name="Pangilinan J."/>
            <person name="Larsson K.H."/>
            <person name="Matsuura K."/>
            <person name="Barry K."/>
            <person name="Labutti K."/>
            <person name="Kuo R."/>
            <person name="Ohm R.A."/>
            <person name="Bhattacharya S.S."/>
            <person name="Shirouzu T."/>
            <person name="Yoshinaga Y."/>
            <person name="Martin F.M."/>
            <person name="Grigoriev I.V."/>
            <person name="Hibbett D.S."/>
        </authorList>
    </citation>
    <scope>NUCLEOTIDE SEQUENCE [LARGE SCALE GENOMIC DNA]</scope>
    <source>
        <strain evidence="2 3">HHB12029</strain>
    </source>
</reference>
<keyword evidence="1" id="KW-0472">Membrane</keyword>
<organism evidence="2 3">
    <name type="scientific">Exidia glandulosa HHB12029</name>
    <dbReference type="NCBI Taxonomy" id="1314781"/>
    <lineage>
        <taxon>Eukaryota</taxon>
        <taxon>Fungi</taxon>
        <taxon>Dikarya</taxon>
        <taxon>Basidiomycota</taxon>
        <taxon>Agaricomycotina</taxon>
        <taxon>Agaricomycetes</taxon>
        <taxon>Auriculariales</taxon>
        <taxon>Exidiaceae</taxon>
        <taxon>Exidia</taxon>
    </lineage>
</organism>
<evidence type="ECO:0000313" key="3">
    <source>
        <dbReference type="Proteomes" id="UP000077266"/>
    </source>
</evidence>
<feature type="transmembrane region" description="Helical" evidence="1">
    <location>
        <begin position="25"/>
        <end position="43"/>
    </location>
</feature>
<keyword evidence="1" id="KW-0812">Transmembrane</keyword>
<sequence>MAQISRAGLSKACGSLSLLRRSRRFIILVLVVFTVVSWVSVRLSDGPRATAISRFAKSLVPDVLSIQLTHSFRRQAARPARLVMSESLWGIDPLYAEKELAQDMDLHGGNNETVDPRSGKSPANAFRNIVVAHPSADVRALEPQFRGTRCLHHYPLDVCPFPGLCPPASDDAEDKSNTKPCAEWGEGRPASLKRFLDKGGLHANRTFRDEPLDWDVPGRWKGDLWHPYGGPTAPAHRYHFYTPEDLHQCFRGKRIVFQGDSIVRQMFSRLVQYMRLQATNCEHVFSWSTASYQVFPNGKDKFVPDCPDRKCSFPDDALYTIMYDWHEPQDEHKNLARLVELGADAVVHAITYWIGSDVDLVQSREAMDKLFADPTWKGQFSWHLSPEKTVDWYDQYDWRNANMRKFFSDWKAKGKKGLNLVPMDRLARTNNGRRIVRDRRPVDSEYDDVHFMCDYINTELWKPMEPGLQNLKAPMDWDARDVVNLNAIQLWANSICEPGQL</sequence>
<proteinExistence type="predicted"/>
<dbReference type="EMBL" id="KV426461">
    <property type="protein sequence ID" value="KZV80643.1"/>
    <property type="molecule type" value="Genomic_DNA"/>
</dbReference>
<dbReference type="Proteomes" id="UP000077266">
    <property type="component" value="Unassembled WGS sequence"/>
</dbReference>
<name>A0A165BHA3_EXIGL</name>
<keyword evidence="3" id="KW-1185">Reference proteome</keyword>
<gene>
    <name evidence="2" type="ORF">EXIGLDRAFT_408763</name>
</gene>
<evidence type="ECO:0000313" key="2">
    <source>
        <dbReference type="EMBL" id="KZV80643.1"/>
    </source>
</evidence>
<keyword evidence="1" id="KW-1133">Transmembrane helix</keyword>
<dbReference type="AlphaFoldDB" id="A0A165BHA3"/>